<reference evidence="15" key="1">
    <citation type="submission" date="2021-12" db="EMBL/GenBank/DDBJ databases">
        <authorList>
            <person name="King R."/>
        </authorList>
    </citation>
    <scope>NUCLEOTIDE SEQUENCE</scope>
</reference>
<dbReference type="Pfam" id="PF00069">
    <property type="entry name" value="Pkinase"/>
    <property type="match status" value="1"/>
</dbReference>
<dbReference type="Proteomes" id="UP001154078">
    <property type="component" value="Chromosome 11"/>
</dbReference>
<dbReference type="Gene3D" id="3.30.200.20">
    <property type="entry name" value="Phosphorylase Kinase, domain 1"/>
    <property type="match status" value="1"/>
</dbReference>
<keyword evidence="8 12" id="KW-0067">ATP-binding</keyword>
<evidence type="ECO:0000313" key="16">
    <source>
        <dbReference type="Proteomes" id="UP001154078"/>
    </source>
</evidence>
<evidence type="ECO:0000313" key="15">
    <source>
        <dbReference type="EMBL" id="CAH0549237.1"/>
    </source>
</evidence>
<dbReference type="InterPro" id="IPR000719">
    <property type="entry name" value="Prot_kinase_dom"/>
</dbReference>
<keyword evidence="3" id="KW-0963">Cytoplasm</keyword>
<dbReference type="SUPFAM" id="SSF56112">
    <property type="entry name" value="Protein kinase-like (PK-like)"/>
    <property type="match status" value="1"/>
</dbReference>
<evidence type="ECO:0000256" key="5">
    <source>
        <dbReference type="ARBA" id="ARBA00022679"/>
    </source>
</evidence>
<feature type="compositionally biased region" description="Polar residues" evidence="13">
    <location>
        <begin position="210"/>
        <end position="219"/>
    </location>
</feature>
<dbReference type="GO" id="GO:0005516">
    <property type="term" value="F:calmodulin binding"/>
    <property type="evidence" value="ECO:0007669"/>
    <property type="project" value="UniProtKB-KW"/>
</dbReference>
<dbReference type="GO" id="GO:0005737">
    <property type="term" value="C:cytoplasm"/>
    <property type="evidence" value="ECO:0007669"/>
    <property type="project" value="UniProtKB-SubCell"/>
</dbReference>
<comment type="catalytic activity">
    <reaction evidence="11">
        <text>L-seryl-[protein] + ATP = O-phospho-L-seryl-[protein] + ADP + H(+)</text>
        <dbReference type="Rhea" id="RHEA:17989"/>
        <dbReference type="Rhea" id="RHEA-COMP:9863"/>
        <dbReference type="Rhea" id="RHEA-COMP:11604"/>
        <dbReference type="ChEBI" id="CHEBI:15378"/>
        <dbReference type="ChEBI" id="CHEBI:29999"/>
        <dbReference type="ChEBI" id="CHEBI:30616"/>
        <dbReference type="ChEBI" id="CHEBI:83421"/>
        <dbReference type="ChEBI" id="CHEBI:456216"/>
        <dbReference type="EC" id="2.7.11.17"/>
    </reaction>
</comment>
<feature type="compositionally biased region" description="Basic residues" evidence="13">
    <location>
        <begin position="16"/>
        <end position="28"/>
    </location>
</feature>
<evidence type="ECO:0000256" key="3">
    <source>
        <dbReference type="ARBA" id="ARBA00022490"/>
    </source>
</evidence>
<accession>A0A9P0FDA9</accession>
<dbReference type="AlphaFoldDB" id="A0A9P0FDA9"/>
<feature type="region of interest" description="Disordered" evidence="13">
    <location>
        <begin position="206"/>
        <end position="232"/>
    </location>
</feature>
<name>A0A9P0FDA9_BRAAE</name>
<keyword evidence="7" id="KW-0418">Kinase</keyword>
<dbReference type="FunFam" id="1.10.510.10:FF:000571">
    <property type="entry name" value="Maternal embryonic leucine zipper kinase"/>
    <property type="match status" value="1"/>
</dbReference>
<dbReference type="PANTHER" id="PTHR24346">
    <property type="entry name" value="MAP/MICROTUBULE AFFINITY-REGULATING KINASE"/>
    <property type="match status" value="1"/>
</dbReference>
<comment type="catalytic activity">
    <reaction evidence="10">
        <text>L-threonyl-[protein] + ATP = O-phospho-L-threonyl-[protein] + ADP + H(+)</text>
        <dbReference type="Rhea" id="RHEA:46608"/>
        <dbReference type="Rhea" id="RHEA-COMP:11060"/>
        <dbReference type="Rhea" id="RHEA-COMP:11605"/>
        <dbReference type="ChEBI" id="CHEBI:15378"/>
        <dbReference type="ChEBI" id="CHEBI:30013"/>
        <dbReference type="ChEBI" id="CHEBI:30616"/>
        <dbReference type="ChEBI" id="CHEBI:61977"/>
        <dbReference type="ChEBI" id="CHEBI:456216"/>
        <dbReference type="EC" id="2.7.11.17"/>
    </reaction>
</comment>
<keyword evidence="6 12" id="KW-0547">Nucleotide-binding</keyword>
<dbReference type="SMART" id="SM00220">
    <property type="entry name" value="S_TKc"/>
    <property type="match status" value="1"/>
</dbReference>
<dbReference type="FunFam" id="3.30.200.20:FF:000429">
    <property type="entry name" value="Calcium/calmodulin-dependent protein kinase kinase"/>
    <property type="match status" value="1"/>
</dbReference>
<feature type="compositionally biased region" description="Basic and acidic residues" evidence="13">
    <location>
        <begin position="159"/>
        <end position="170"/>
    </location>
</feature>
<dbReference type="PROSITE" id="PS50011">
    <property type="entry name" value="PROTEIN_KINASE_DOM"/>
    <property type="match status" value="1"/>
</dbReference>
<dbReference type="InterPro" id="IPR017441">
    <property type="entry name" value="Protein_kinase_ATP_BS"/>
</dbReference>
<evidence type="ECO:0000256" key="10">
    <source>
        <dbReference type="ARBA" id="ARBA00047307"/>
    </source>
</evidence>
<dbReference type="GO" id="GO:0005634">
    <property type="term" value="C:nucleus"/>
    <property type="evidence" value="ECO:0007669"/>
    <property type="project" value="UniProtKB-ARBA"/>
</dbReference>
<sequence>MLVKIQQESWLAGGRRKSSQLPLKHRGAHITGAQSVSKTKTPKKFIIEKNTRIFSRNFPENREKSAVSLTDIVRSLRARNRIERLSKIQFLDQTEEINEPRLSKWLPYNMQISGKMAVVAEKQELRKSEIFQVDLKPKEVLAVLNSTISELPTLQSHKNIQDQPKDEKSPNKPPQNAVISNKVPSKQVFSQSKSLAIDNRPIFPNCPFSPYNSPTSSPRSNRKRQPLRESRRVSIEKSGMYLQLNQYKLMDSIGQGSYGIVKLAYNEEDDTHYAMKILSKKKLLKKAGIFGRLPPRKEKTGNIAHPVHKVYREIAILKKLDHPNVVKLVEVLDDPVEDHLYLVFELLERGQVLEVPTDKPLLEEEAWAYFRDVILGIEYLHYQRIIHRDIKPANLLLSENNRVQIADLGVCNEFHGSDAFLSSTAGTPAFTAPEALGEQRAGFSGKGADIWSMGVTLYAFVYGKIPFFDDNIIGLYQKIKNQAVYFPESPEVSDNLKDLIRKMLIKDPTNRITLPEIKEHIWVTKNGRHVLPTEEENCQLVEVTEEDVERVITSIPKLDTLILIKHMLKKHSFQNPFLHRRDSNTSRTDQSEDSKQNQRYQHIGRSGRSNSAPGSCGFLAEKQISLDSPLEAVKEVVIEEIPKLSNNR</sequence>
<evidence type="ECO:0000256" key="4">
    <source>
        <dbReference type="ARBA" id="ARBA00022527"/>
    </source>
</evidence>
<dbReference type="GO" id="GO:0004683">
    <property type="term" value="F:calcium/calmodulin-dependent protein kinase activity"/>
    <property type="evidence" value="ECO:0007669"/>
    <property type="project" value="UniProtKB-EC"/>
</dbReference>
<feature type="region of interest" description="Disordered" evidence="13">
    <location>
        <begin position="16"/>
        <end position="37"/>
    </location>
</feature>
<keyword evidence="5" id="KW-0808">Transferase</keyword>
<dbReference type="Gene3D" id="1.10.510.10">
    <property type="entry name" value="Transferase(Phosphotransferase) domain 1"/>
    <property type="match status" value="1"/>
</dbReference>
<dbReference type="PROSITE" id="PS00108">
    <property type="entry name" value="PROTEIN_KINASE_ST"/>
    <property type="match status" value="1"/>
</dbReference>
<feature type="domain" description="Protein kinase" evidence="14">
    <location>
        <begin position="247"/>
        <end position="523"/>
    </location>
</feature>
<organism evidence="15 16">
    <name type="scientific">Brassicogethes aeneus</name>
    <name type="common">Rape pollen beetle</name>
    <name type="synonym">Meligethes aeneus</name>
    <dbReference type="NCBI Taxonomy" id="1431903"/>
    <lineage>
        <taxon>Eukaryota</taxon>
        <taxon>Metazoa</taxon>
        <taxon>Ecdysozoa</taxon>
        <taxon>Arthropoda</taxon>
        <taxon>Hexapoda</taxon>
        <taxon>Insecta</taxon>
        <taxon>Pterygota</taxon>
        <taxon>Neoptera</taxon>
        <taxon>Endopterygota</taxon>
        <taxon>Coleoptera</taxon>
        <taxon>Polyphaga</taxon>
        <taxon>Cucujiformia</taxon>
        <taxon>Nitidulidae</taxon>
        <taxon>Meligethinae</taxon>
        <taxon>Brassicogethes</taxon>
    </lineage>
</organism>
<keyword evidence="9" id="KW-0112">Calmodulin-binding</keyword>
<comment type="subcellular location">
    <subcellularLocation>
        <location evidence="1">Cytoplasm</location>
    </subcellularLocation>
</comment>
<evidence type="ECO:0000256" key="11">
    <source>
        <dbReference type="ARBA" id="ARBA00047430"/>
    </source>
</evidence>
<evidence type="ECO:0000256" key="12">
    <source>
        <dbReference type="PROSITE-ProRule" id="PRU10141"/>
    </source>
</evidence>
<evidence type="ECO:0000256" key="2">
    <source>
        <dbReference type="ARBA" id="ARBA00012434"/>
    </source>
</evidence>
<keyword evidence="4" id="KW-0723">Serine/threonine-protein kinase</keyword>
<feature type="compositionally biased region" description="Polar residues" evidence="13">
    <location>
        <begin position="177"/>
        <end position="186"/>
    </location>
</feature>
<dbReference type="GO" id="GO:0035556">
    <property type="term" value="P:intracellular signal transduction"/>
    <property type="evidence" value="ECO:0007669"/>
    <property type="project" value="TreeGrafter"/>
</dbReference>
<protein>
    <recommendedName>
        <fullName evidence="2">calcium/calmodulin-dependent protein kinase</fullName>
        <ecNumber evidence="2">2.7.11.17</ecNumber>
    </recommendedName>
</protein>
<dbReference type="InterPro" id="IPR011009">
    <property type="entry name" value="Kinase-like_dom_sf"/>
</dbReference>
<keyword evidence="16" id="KW-1185">Reference proteome</keyword>
<evidence type="ECO:0000256" key="1">
    <source>
        <dbReference type="ARBA" id="ARBA00004496"/>
    </source>
</evidence>
<dbReference type="PANTHER" id="PTHR24346:SF77">
    <property type="entry name" value="SERINE THREONINE PROTEIN KINASE"/>
    <property type="match status" value="1"/>
</dbReference>
<evidence type="ECO:0000256" key="8">
    <source>
        <dbReference type="ARBA" id="ARBA00022840"/>
    </source>
</evidence>
<feature type="binding site" evidence="12">
    <location>
        <position position="276"/>
    </location>
    <ligand>
        <name>ATP</name>
        <dbReference type="ChEBI" id="CHEBI:30616"/>
    </ligand>
</feature>
<dbReference type="EC" id="2.7.11.17" evidence="2"/>
<dbReference type="InterPro" id="IPR008271">
    <property type="entry name" value="Ser/Thr_kinase_AS"/>
</dbReference>
<evidence type="ECO:0000256" key="6">
    <source>
        <dbReference type="ARBA" id="ARBA00022741"/>
    </source>
</evidence>
<evidence type="ECO:0000256" key="13">
    <source>
        <dbReference type="SAM" id="MobiDB-lite"/>
    </source>
</evidence>
<evidence type="ECO:0000256" key="7">
    <source>
        <dbReference type="ARBA" id="ARBA00022777"/>
    </source>
</evidence>
<proteinExistence type="predicted"/>
<feature type="region of interest" description="Disordered" evidence="13">
    <location>
        <begin position="575"/>
        <end position="614"/>
    </location>
</feature>
<gene>
    <name evidence="15" type="ORF">MELIAE_LOCUS2440</name>
</gene>
<dbReference type="GO" id="GO:0005524">
    <property type="term" value="F:ATP binding"/>
    <property type="evidence" value="ECO:0007669"/>
    <property type="project" value="UniProtKB-UniRule"/>
</dbReference>
<feature type="region of interest" description="Disordered" evidence="13">
    <location>
        <begin position="154"/>
        <end position="186"/>
    </location>
</feature>
<evidence type="ECO:0000256" key="9">
    <source>
        <dbReference type="ARBA" id="ARBA00022860"/>
    </source>
</evidence>
<dbReference type="PROSITE" id="PS00107">
    <property type="entry name" value="PROTEIN_KINASE_ATP"/>
    <property type="match status" value="1"/>
</dbReference>
<dbReference type="EMBL" id="OV121142">
    <property type="protein sequence ID" value="CAH0549237.1"/>
    <property type="molecule type" value="Genomic_DNA"/>
</dbReference>
<feature type="compositionally biased region" description="Basic and acidic residues" evidence="13">
    <location>
        <begin position="579"/>
        <end position="596"/>
    </location>
</feature>
<evidence type="ECO:0000259" key="14">
    <source>
        <dbReference type="PROSITE" id="PS50011"/>
    </source>
</evidence>
<dbReference type="OrthoDB" id="68483at2759"/>